<comment type="subcellular location">
    <subcellularLocation>
        <location evidence="1">Cell membrane</location>
        <topology evidence="1">Multi-pass membrane protein</topology>
    </subcellularLocation>
</comment>
<dbReference type="Proteomes" id="UP000593591">
    <property type="component" value="Chromosome"/>
</dbReference>
<keyword evidence="7 8" id="KW-0472">Membrane</keyword>
<feature type="transmembrane region" description="Helical" evidence="8">
    <location>
        <begin position="108"/>
        <end position="123"/>
    </location>
</feature>
<evidence type="ECO:0000256" key="7">
    <source>
        <dbReference type="ARBA" id="ARBA00023136"/>
    </source>
</evidence>
<dbReference type="InterPro" id="IPR000802">
    <property type="entry name" value="Arsenical_pump_ArsB"/>
</dbReference>
<evidence type="ECO:0000256" key="3">
    <source>
        <dbReference type="ARBA" id="ARBA00022448"/>
    </source>
</evidence>
<protein>
    <recommendedName>
        <fullName evidence="9">Citrate transporter-like domain-containing protein</fullName>
    </recommendedName>
</protein>
<evidence type="ECO:0000313" key="10">
    <source>
        <dbReference type="EMBL" id="QOS39195.1"/>
    </source>
</evidence>
<evidence type="ECO:0000256" key="4">
    <source>
        <dbReference type="ARBA" id="ARBA00022475"/>
    </source>
</evidence>
<evidence type="ECO:0000256" key="8">
    <source>
        <dbReference type="SAM" id="Phobius"/>
    </source>
</evidence>
<dbReference type="KEGG" id="trc:DYE49_01485"/>
<evidence type="ECO:0000313" key="11">
    <source>
        <dbReference type="Proteomes" id="UP000593591"/>
    </source>
</evidence>
<keyword evidence="5 8" id="KW-0812">Transmembrane</keyword>
<gene>
    <name evidence="10" type="ORF">DYE49_01485</name>
</gene>
<dbReference type="EMBL" id="CP031517">
    <property type="protein sequence ID" value="QOS39195.1"/>
    <property type="molecule type" value="Genomic_DNA"/>
</dbReference>
<accession>A0A7M1XJN3</accession>
<proteinExistence type="inferred from homology"/>
<feature type="domain" description="Citrate transporter-like" evidence="9">
    <location>
        <begin position="35"/>
        <end position="353"/>
    </location>
</feature>
<feature type="transmembrane region" description="Helical" evidence="8">
    <location>
        <begin position="191"/>
        <end position="211"/>
    </location>
</feature>
<dbReference type="PANTHER" id="PTHR43302:SF5">
    <property type="entry name" value="TRANSPORTER ARSB-RELATED"/>
    <property type="match status" value="1"/>
</dbReference>
<feature type="transmembrane region" description="Helical" evidence="8">
    <location>
        <begin position="296"/>
        <end position="314"/>
    </location>
</feature>
<evidence type="ECO:0000256" key="5">
    <source>
        <dbReference type="ARBA" id="ARBA00022692"/>
    </source>
</evidence>
<keyword evidence="6 8" id="KW-1133">Transmembrane helix</keyword>
<sequence length="429" mass="48192">MLKSILIAGITCVLLIASIIFFPKIKAGKMQISTYIVVSLTGAIFMLLLGVVNFEDIFKAMTSEDSVNPIKILILFFSMTIISIYLDEVGFFKYLACKSTKFAKKSQYSLFFILYLFASVLTVFTSNDIVILTFIPFICYFCKNANINPIPYLVACFVGANTWSMMLIIGNPTNIYLATSYHIDFISYLEVMALPTLMAGVVEIVLLLLIFHRPLKKSMDVNEEEYHIQSKFDLIVGVSHLAICLIFLVISSYIHLEMYLISLICALSLIAFNLVSSLVQRQKPHDLFMTIRRLPYELIFFVLSMFVIVEGLRISGVTEEFYYFLGTGLEVYKYGYSSFLVCNLINNIPMSVFYANIPNMTLGALYASIIGSNLGAFLTPIGALAGIMFTNLLSKQNIRYSFLDFIKYGVLVSLPTITASLFVLSLLVS</sequence>
<dbReference type="GO" id="GO:0005886">
    <property type="term" value="C:plasma membrane"/>
    <property type="evidence" value="ECO:0007669"/>
    <property type="project" value="UniProtKB-SubCell"/>
</dbReference>
<evidence type="ECO:0000256" key="6">
    <source>
        <dbReference type="ARBA" id="ARBA00022989"/>
    </source>
</evidence>
<keyword evidence="4" id="KW-1003">Cell membrane</keyword>
<feature type="transmembrane region" description="Helical" evidence="8">
    <location>
        <begin position="364"/>
        <end position="388"/>
    </location>
</feature>
<feature type="transmembrane region" description="Helical" evidence="8">
    <location>
        <begin position="232"/>
        <end position="250"/>
    </location>
</feature>
<feature type="transmembrane region" description="Helical" evidence="8">
    <location>
        <begin position="32"/>
        <end position="52"/>
    </location>
</feature>
<dbReference type="InterPro" id="IPR004680">
    <property type="entry name" value="Cit_transptr-like_dom"/>
</dbReference>
<feature type="transmembrane region" description="Helical" evidence="8">
    <location>
        <begin position="72"/>
        <end position="96"/>
    </location>
</feature>
<dbReference type="PRINTS" id="PR00758">
    <property type="entry name" value="ARSENICPUMP"/>
</dbReference>
<dbReference type="PANTHER" id="PTHR43302">
    <property type="entry name" value="TRANSPORTER ARSB-RELATED"/>
    <property type="match status" value="1"/>
</dbReference>
<feature type="transmembrane region" description="Helical" evidence="8">
    <location>
        <begin position="256"/>
        <end position="275"/>
    </location>
</feature>
<reference evidence="10 11" key="1">
    <citation type="submission" date="2018-08" db="EMBL/GenBank/DDBJ databases">
        <title>The first complete genome of Treponema rectale (CHPAT), a commensal spirochete of the bovine rectum.</title>
        <authorList>
            <person name="Staton G.J."/>
            <person name="Clegg S.R."/>
            <person name="Carter S.D."/>
            <person name="Radford A.D."/>
            <person name="Darby A."/>
            <person name="Hall N."/>
            <person name="Birtles R.J."/>
            <person name="Evans N.J."/>
        </authorList>
    </citation>
    <scope>NUCLEOTIDE SEQUENCE [LARGE SCALE GENOMIC DNA]</scope>
    <source>
        <strain evidence="10 11">CHPA</strain>
    </source>
</reference>
<feature type="transmembrane region" description="Helical" evidence="8">
    <location>
        <begin position="152"/>
        <end position="171"/>
    </location>
</feature>
<feature type="transmembrane region" description="Helical" evidence="8">
    <location>
        <begin position="6"/>
        <end position="25"/>
    </location>
</feature>
<feature type="transmembrane region" description="Helical" evidence="8">
    <location>
        <begin position="408"/>
        <end position="428"/>
    </location>
</feature>
<dbReference type="GO" id="GO:0015105">
    <property type="term" value="F:arsenite transmembrane transporter activity"/>
    <property type="evidence" value="ECO:0007669"/>
    <property type="project" value="InterPro"/>
</dbReference>
<evidence type="ECO:0000256" key="2">
    <source>
        <dbReference type="ARBA" id="ARBA00009843"/>
    </source>
</evidence>
<comment type="similarity">
    <text evidence="2">Belongs to the CitM (TC 2.A.11) transporter family.</text>
</comment>
<feature type="transmembrane region" description="Helical" evidence="8">
    <location>
        <begin position="334"/>
        <end position="357"/>
    </location>
</feature>
<name>A0A7M1XJN3_9SPIR</name>
<organism evidence="10 11">
    <name type="scientific">Treponema rectale</name>
    <dbReference type="NCBI Taxonomy" id="744512"/>
    <lineage>
        <taxon>Bacteria</taxon>
        <taxon>Pseudomonadati</taxon>
        <taxon>Spirochaetota</taxon>
        <taxon>Spirochaetia</taxon>
        <taxon>Spirochaetales</taxon>
        <taxon>Treponemataceae</taxon>
        <taxon>Treponema</taxon>
    </lineage>
</organism>
<dbReference type="AlphaFoldDB" id="A0A7M1XJN3"/>
<dbReference type="Pfam" id="PF03600">
    <property type="entry name" value="CitMHS"/>
    <property type="match status" value="1"/>
</dbReference>
<keyword evidence="3" id="KW-0813">Transport</keyword>
<evidence type="ECO:0000256" key="1">
    <source>
        <dbReference type="ARBA" id="ARBA00004651"/>
    </source>
</evidence>
<evidence type="ECO:0000259" key="9">
    <source>
        <dbReference type="Pfam" id="PF03600"/>
    </source>
</evidence>